<reference evidence="2 3" key="1">
    <citation type="journal article" date="2021" name="Microorganisms">
        <title>Genome Evolution of Filamentous Cyanobacterium Nostoc Species: From Facultative Symbiosis to Free Living.</title>
        <authorList>
            <person name="Huo D."/>
            <person name="Li H."/>
            <person name="Cai F."/>
            <person name="Guo X."/>
            <person name="Qiao Z."/>
            <person name="Wang W."/>
            <person name="Yu G."/>
            <person name="Li R."/>
        </authorList>
    </citation>
    <scope>NUCLEOTIDE SEQUENCE [LARGE SCALE GENOMIC DNA]</scope>
    <source>
        <strain evidence="2 3">CHAB 5714</strain>
    </source>
</reference>
<evidence type="ECO:0000256" key="1">
    <source>
        <dbReference type="SAM" id="Phobius"/>
    </source>
</evidence>
<gene>
    <name evidence="2" type="ORF">LC586_35045</name>
</gene>
<organism evidence="2 3">
    <name type="scientific">Nostoc favosum CHAB5714</name>
    <dbReference type="NCBI Taxonomy" id="2780399"/>
    <lineage>
        <taxon>Bacteria</taxon>
        <taxon>Bacillati</taxon>
        <taxon>Cyanobacteriota</taxon>
        <taxon>Cyanophyceae</taxon>
        <taxon>Nostocales</taxon>
        <taxon>Nostocaceae</taxon>
        <taxon>Nostoc</taxon>
        <taxon>Nostoc favosum</taxon>
    </lineage>
</organism>
<keyword evidence="1" id="KW-0472">Membrane</keyword>
<accession>A0ABS8IKB6</accession>
<proteinExistence type="predicted"/>
<dbReference type="EMBL" id="JAIVFQ010000116">
    <property type="protein sequence ID" value="MCC5604245.1"/>
    <property type="molecule type" value="Genomic_DNA"/>
</dbReference>
<protein>
    <submittedName>
        <fullName evidence="2">Uncharacterized protein</fullName>
    </submittedName>
</protein>
<evidence type="ECO:0000313" key="3">
    <source>
        <dbReference type="Proteomes" id="UP001199525"/>
    </source>
</evidence>
<feature type="transmembrane region" description="Helical" evidence="1">
    <location>
        <begin position="53"/>
        <end position="82"/>
    </location>
</feature>
<evidence type="ECO:0000313" key="2">
    <source>
        <dbReference type="EMBL" id="MCC5604245.1"/>
    </source>
</evidence>
<comment type="caution">
    <text evidence="2">The sequence shown here is derived from an EMBL/GenBank/DDBJ whole genome shotgun (WGS) entry which is preliminary data.</text>
</comment>
<sequence length="89" mass="9105">MLITETLQIQHSCHPMIAFSKLPAECNTSPGWFPSPLPPPVTPITSNLDAGTIGIAVGATAAALGVPVPIAAGLGMLAWLAAKTVKTLF</sequence>
<dbReference type="Proteomes" id="UP001199525">
    <property type="component" value="Unassembled WGS sequence"/>
</dbReference>
<name>A0ABS8IKB6_9NOSO</name>
<keyword evidence="1" id="KW-1133">Transmembrane helix</keyword>
<keyword evidence="1" id="KW-0812">Transmembrane</keyword>
<keyword evidence="3" id="KW-1185">Reference proteome</keyword>